<evidence type="ECO:0000313" key="5">
    <source>
        <dbReference type="Proteomes" id="UP000011087"/>
    </source>
</evidence>
<reference evidence="3 5" key="1">
    <citation type="journal article" date="2012" name="Nature">
        <title>Algal genomes reveal evolutionary mosaicism and the fate of nucleomorphs.</title>
        <authorList>
            <consortium name="DOE Joint Genome Institute"/>
            <person name="Curtis B.A."/>
            <person name="Tanifuji G."/>
            <person name="Burki F."/>
            <person name="Gruber A."/>
            <person name="Irimia M."/>
            <person name="Maruyama S."/>
            <person name="Arias M.C."/>
            <person name="Ball S.G."/>
            <person name="Gile G.H."/>
            <person name="Hirakawa Y."/>
            <person name="Hopkins J.F."/>
            <person name="Kuo A."/>
            <person name="Rensing S.A."/>
            <person name="Schmutz J."/>
            <person name="Symeonidi A."/>
            <person name="Elias M."/>
            <person name="Eveleigh R.J."/>
            <person name="Herman E.K."/>
            <person name="Klute M.J."/>
            <person name="Nakayama T."/>
            <person name="Obornik M."/>
            <person name="Reyes-Prieto A."/>
            <person name="Armbrust E.V."/>
            <person name="Aves S.J."/>
            <person name="Beiko R.G."/>
            <person name="Coutinho P."/>
            <person name="Dacks J.B."/>
            <person name="Durnford D.G."/>
            <person name="Fast N.M."/>
            <person name="Green B.R."/>
            <person name="Grisdale C.J."/>
            <person name="Hempel F."/>
            <person name="Henrissat B."/>
            <person name="Hoppner M.P."/>
            <person name="Ishida K."/>
            <person name="Kim E."/>
            <person name="Koreny L."/>
            <person name="Kroth P.G."/>
            <person name="Liu Y."/>
            <person name="Malik S.B."/>
            <person name="Maier U.G."/>
            <person name="McRose D."/>
            <person name="Mock T."/>
            <person name="Neilson J.A."/>
            <person name="Onodera N.T."/>
            <person name="Poole A.M."/>
            <person name="Pritham E.J."/>
            <person name="Richards T.A."/>
            <person name="Rocap G."/>
            <person name="Roy S.W."/>
            <person name="Sarai C."/>
            <person name="Schaack S."/>
            <person name="Shirato S."/>
            <person name="Slamovits C.H."/>
            <person name="Spencer D.F."/>
            <person name="Suzuki S."/>
            <person name="Worden A.Z."/>
            <person name="Zauner S."/>
            <person name="Barry K."/>
            <person name="Bell C."/>
            <person name="Bharti A.K."/>
            <person name="Crow J.A."/>
            <person name="Grimwood J."/>
            <person name="Kramer R."/>
            <person name="Lindquist E."/>
            <person name="Lucas S."/>
            <person name="Salamov A."/>
            <person name="McFadden G.I."/>
            <person name="Lane C.E."/>
            <person name="Keeling P.J."/>
            <person name="Gray M.W."/>
            <person name="Grigoriev I.V."/>
            <person name="Archibald J.M."/>
        </authorList>
    </citation>
    <scope>NUCLEOTIDE SEQUENCE</scope>
    <source>
        <strain evidence="3 5">CCMP2712</strain>
    </source>
</reference>
<dbReference type="EnsemblProtists" id="EKX32898">
    <property type="protein sequence ID" value="EKX32898"/>
    <property type="gene ID" value="GUITHDRAFT_120923"/>
</dbReference>
<name>L1I9K0_GUITC</name>
<organism evidence="3">
    <name type="scientific">Guillardia theta (strain CCMP2712)</name>
    <name type="common">Cryptophyte</name>
    <dbReference type="NCBI Taxonomy" id="905079"/>
    <lineage>
        <taxon>Eukaryota</taxon>
        <taxon>Cryptophyceae</taxon>
        <taxon>Pyrenomonadales</taxon>
        <taxon>Geminigeraceae</taxon>
        <taxon>Guillardia</taxon>
    </lineage>
</organism>
<dbReference type="KEGG" id="gtt:GUITHDRAFT_120923"/>
<dbReference type="HOGENOM" id="CLU_441095_0_0_1"/>
<evidence type="ECO:0000259" key="2">
    <source>
        <dbReference type="PROSITE" id="PS50106"/>
    </source>
</evidence>
<keyword evidence="1" id="KW-0175">Coiled coil</keyword>
<dbReference type="RefSeq" id="XP_005819878.1">
    <property type="nucleotide sequence ID" value="XM_005819821.1"/>
</dbReference>
<keyword evidence="5" id="KW-1185">Reference proteome</keyword>
<dbReference type="EMBL" id="JH993166">
    <property type="protein sequence ID" value="EKX32898.1"/>
    <property type="molecule type" value="Genomic_DNA"/>
</dbReference>
<proteinExistence type="predicted"/>
<dbReference type="SUPFAM" id="SSF50156">
    <property type="entry name" value="PDZ domain-like"/>
    <property type="match status" value="1"/>
</dbReference>
<feature type="coiled-coil region" evidence="1">
    <location>
        <begin position="264"/>
        <end position="323"/>
    </location>
</feature>
<dbReference type="Proteomes" id="UP000011087">
    <property type="component" value="Unassembled WGS sequence"/>
</dbReference>
<dbReference type="InterPro" id="IPR001478">
    <property type="entry name" value="PDZ"/>
</dbReference>
<feature type="coiled-coil region" evidence="1">
    <location>
        <begin position="161"/>
        <end position="210"/>
    </location>
</feature>
<sequence>MLKLKGAVAAVMAAKAMEKQMRAAKFMRNPKEVIAEFQREHAFVISGSTGTTIGVILTGCRVKFVIPGSPGSRPIVGKKLEIDDQILAVDDRPVDPETVVDAVRGSNIVGSKVSLKVRRAGSGLEQVVVCVRAPLNFVEDTKDMYLLLEEARLYRGVGTLISKIEQKFSQLESNHELLQEHMRRTICALEAELESNINETQEILHEIDGEEGVEGTSGEENLNQRIEHMQHAIDSIEKCFENLHPNESLLLDKSLTPCARGHEDDRLQQDIEALLRELENEKKRREMVENQAKLFGEEFMQLSHQWQTEKQRLEEDLQIMEVRCDGDKRMLEEMSMHLQAKDGEIVALQEQLHASDLLVQEAKDRTDSLAEMLKSKSNSLAMEAKKLQEDLQASKDAYATLSQQHDELQQVLCSEREKYQQLQVRKDHEAMAESSPNPVSDVQRLEMNPSRALEPSAIEKLETGPVMNPTHDSFQRMLQSGEEEEQLNFVADRLSGSSGWEDLYGDGLPPSVRKFVLKRVNSRNRTSQLAEYFDAWAWRCLYKKQRHFRISKARLMGLKTLFNMWMHYIVQKKGRKMKEGRIRGNSMVRCSCKAFAALQGLKRRSRMAKRFLLNNSMFAF</sequence>
<dbReference type="PaxDb" id="55529-EKX32898"/>
<feature type="domain" description="PDZ" evidence="2">
    <location>
        <begin position="41"/>
        <end position="121"/>
    </location>
</feature>
<reference evidence="4" key="3">
    <citation type="submission" date="2015-06" db="UniProtKB">
        <authorList>
            <consortium name="EnsemblProtists"/>
        </authorList>
    </citation>
    <scope>IDENTIFICATION</scope>
</reference>
<evidence type="ECO:0000313" key="3">
    <source>
        <dbReference type="EMBL" id="EKX32898.1"/>
    </source>
</evidence>
<evidence type="ECO:0000313" key="4">
    <source>
        <dbReference type="EnsemblProtists" id="EKX32898"/>
    </source>
</evidence>
<accession>L1I9K0</accession>
<dbReference type="AlphaFoldDB" id="L1I9K0"/>
<evidence type="ECO:0000256" key="1">
    <source>
        <dbReference type="SAM" id="Coils"/>
    </source>
</evidence>
<dbReference type="SMART" id="SM00228">
    <property type="entry name" value="PDZ"/>
    <property type="match status" value="1"/>
</dbReference>
<reference evidence="5" key="2">
    <citation type="submission" date="2012-11" db="EMBL/GenBank/DDBJ databases">
        <authorList>
            <person name="Kuo A."/>
            <person name="Curtis B.A."/>
            <person name="Tanifuji G."/>
            <person name="Burki F."/>
            <person name="Gruber A."/>
            <person name="Irimia M."/>
            <person name="Maruyama S."/>
            <person name="Arias M.C."/>
            <person name="Ball S.G."/>
            <person name="Gile G.H."/>
            <person name="Hirakawa Y."/>
            <person name="Hopkins J.F."/>
            <person name="Rensing S.A."/>
            <person name="Schmutz J."/>
            <person name="Symeonidi A."/>
            <person name="Elias M."/>
            <person name="Eveleigh R.J."/>
            <person name="Herman E.K."/>
            <person name="Klute M.J."/>
            <person name="Nakayama T."/>
            <person name="Obornik M."/>
            <person name="Reyes-Prieto A."/>
            <person name="Armbrust E.V."/>
            <person name="Aves S.J."/>
            <person name="Beiko R.G."/>
            <person name="Coutinho P."/>
            <person name="Dacks J.B."/>
            <person name="Durnford D.G."/>
            <person name="Fast N.M."/>
            <person name="Green B.R."/>
            <person name="Grisdale C."/>
            <person name="Hempe F."/>
            <person name="Henrissat B."/>
            <person name="Hoppner M.P."/>
            <person name="Ishida K.-I."/>
            <person name="Kim E."/>
            <person name="Koreny L."/>
            <person name="Kroth P.G."/>
            <person name="Liu Y."/>
            <person name="Malik S.-B."/>
            <person name="Maier U.G."/>
            <person name="McRose D."/>
            <person name="Mock T."/>
            <person name="Neilson J.A."/>
            <person name="Onodera N.T."/>
            <person name="Poole A.M."/>
            <person name="Pritham E.J."/>
            <person name="Richards T.A."/>
            <person name="Rocap G."/>
            <person name="Roy S.W."/>
            <person name="Sarai C."/>
            <person name="Schaack S."/>
            <person name="Shirato S."/>
            <person name="Slamovits C.H."/>
            <person name="Spencer D.F."/>
            <person name="Suzuki S."/>
            <person name="Worden A.Z."/>
            <person name="Zauner S."/>
            <person name="Barry K."/>
            <person name="Bell C."/>
            <person name="Bharti A.K."/>
            <person name="Crow J.A."/>
            <person name="Grimwood J."/>
            <person name="Kramer R."/>
            <person name="Lindquist E."/>
            <person name="Lucas S."/>
            <person name="Salamov A."/>
            <person name="McFadden G.I."/>
            <person name="Lane C.E."/>
            <person name="Keeling P.J."/>
            <person name="Gray M.W."/>
            <person name="Grigoriev I.V."/>
            <person name="Archibald J.M."/>
        </authorList>
    </citation>
    <scope>NUCLEOTIDE SEQUENCE</scope>
    <source>
        <strain evidence="5">CCMP2712</strain>
    </source>
</reference>
<dbReference type="PROSITE" id="PS50106">
    <property type="entry name" value="PDZ"/>
    <property type="match status" value="1"/>
</dbReference>
<feature type="coiled-coil region" evidence="1">
    <location>
        <begin position="370"/>
        <end position="411"/>
    </location>
</feature>
<dbReference type="Gene3D" id="2.30.42.10">
    <property type="match status" value="1"/>
</dbReference>
<dbReference type="OrthoDB" id="10681822at2759"/>
<dbReference type="InterPro" id="IPR036034">
    <property type="entry name" value="PDZ_sf"/>
</dbReference>
<dbReference type="GeneID" id="17289634"/>
<protein>
    <recommendedName>
        <fullName evidence="2">PDZ domain-containing protein</fullName>
    </recommendedName>
</protein>
<gene>
    <name evidence="3" type="ORF">GUITHDRAFT_120923</name>
</gene>